<keyword evidence="7 9" id="KW-0663">Pyridoxal phosphate</keyword>
<dbReference type="RefSeq" id="WP_352890260.1">
    <property type="nucleotide sequence ID" value="NZ_JBEPIJ010000016.1"/>
</dbReference>
<evidence type="ECO:0000313" key="11">
    <source>
        <dbReference type="EMBL" id="MES0874876.1"/>
    </source>
</evidence>
<dbReference type="PROSITE" id="PS00599">
    <property type="entry name" value="AA_TRANSFER_CLASS_2"/>
    <property type="match status" value="1"/>
</dbReference>
<reference evidence="11 12" key="1">
    <citation type="submission" date="2024-06" db="EMBL/GenBank/DDBJ databases">
        <authorList>
            <person name="Li Z."/>
            <person name="Jiang Y."/>
        </authorList>
    </citation>
    <scope>NUCLEOTIDE SEQUENCE [LARGE SCALE GENOMIC DNA]</scope>
    <source>
        <strain evidence="11 12">HSW-8</strain>
    </source>
</reference>
<dbReference type="Pfam" id="PF00155">
    <property type="entry name" value="Aminotran_1_2"/>
    <property type="match status" value="1"/>
</dbReference>
<dbReference type="HAMAP" id="MF_01693">
    <property type="entry name" value="BioF_aminotrans_2"/>
    <property type="match status" value="1"/>
</dbReference>
<comment type="subunit">
    <text evidence="4 9">Homodimer.</text>
</comment>
<dbReference type="InterPro" id="IPR004723">
    <property type="entry name" value="AONS_Archaea/Proteobacteria"/>
</dbReference>
<evidence type="ECO:0000259" key="10">
    <source>
        <dbReference type="Pfam" id="PF00155"/>
    </source>
</evidence>
<dbReference type="SUPFAM" id="SSF53383">
    <property type="entry name" value="PLP-dependent transferases"/>
    <property type="match status" value="1"/>
</dbReference>
<dbReference type="InterPro" id="IPR001917">
    <property type="entry name" value="Aminotrans_II_pyridoxalP_BS"/>
</dbReference>
<proteinExistence type="inferred from homology"/>
<feature type="modified residue" description="N6-(pyridoxal phosphate)lysine" evidence="9">
    <location>
        <position position="253"/>
    </location>
</feature>
<keyword evidence="6 9" id="KW-0093">Biotin biosynthesis</keyword>
<comment type="function">
    <text evidence="9">Catalyzes the decarboxylative condensation of pimeloyl-[acyl-carrier protein] and L-alanine to produce 8-amino-7-oxononanoate (AON), [acyl-carrier protein], and carbon dioxide.</text>
</comment>
<evidence type="ECO:0000256" key="6">
    <source>
        <dbReference type="ARBA" id="ARBA00022756"/>
    </source>
</evidence>
<evidence type="ECO:0000256" key="9">
    <source>
        <dbReference type="HAMAP-Rule" id="MF_01693"/>
    </source>
</evidence>
<evidence type="ECO:0000256" key="5">
    <source>
        <dbReference type="ARBA" id="ARBA00022679"/>
    </source>
</evidence>
<dbReference type="Gene3D" id="3.40.640.10">
    <property type="entry name" value="Type I PLP-dependent aspartate aminotransferase-like (Major domain)"/>
    <property type="match status" value="1"/>
</dbReference>
<evidence type="ECO:0000256" key="7">
    <source>
        <dbReference type="ARBA" id="ARBA00022898"/>
    </source>
</evidence>
<dbReference type="CDD" id="cd06454">
    <property type="entry name" value="KBL_like"/>
    <property type="match status" value="1"/>
</dbReference>
<feature type="binding site" evidence="9">
    <location>
        <position position="250"/>
    </location>
    <ligand>
        <name>pyridoxal 5'-phosphate</name>
        <dbReference type="ChEBI" id="CHEBI:597326"/>
    </ligand>
</feature>
<keyword evidence="12" id="KW-1185">Reference proteome</keyword>
<dbReference type="Proteomes" id="UP001465331">
    <property type="component" value="Unassembled WGS sequence"/>
</dbReference>
<comment type="cofactor">
    <cofactor evidence="1 9">
        <name>pyridoxal 5'-phosphate</name>
        <dbReference type="ChEBI" id="CHEBI:597326"/>
    </cofactor>
</comment>
<sequence length="413" mass="43376">MLAVSEAAPVGAGATLQERLARALSQLRDADLYRVRRIVDGGHGVQMRVDGRRCVNFCSNDYLGLATDPRVAEAARRVLARDGTGSSASALICGHNREHRALEEALAEFVGRPRALLFSSGWAANLGVLRALLGKDDVLVADELNHASLIDGGRLSGARYVRVAHADVQGFDDALRLALVERPQALRLVVTDSVFSMDGDVAPLLPLSRLCEARGAALMVDDAHGFGVLGASGQGACALHVVQPQVYVATLGKSLGCAGAFVAGSHELIEYLVQRARSWVFSTAPPPALAAAARAALAIVAGAEGAERRARLFANVARFRSGCRQCGIALGASETPIQPLIVGSETATLALSRRLYDAGLWVAAIRPPTVPRGTSRLRVTLTAAHTDAQIDHLVDALREAVSSLQEGTAVAGN</sequence>
<evidence type="ECO:0000313" key="12">
    <source>
        <dbReference type="Proteomes" id="UP001465331"/>
    </source>
</evidence>
<feature type="binding site" evidence="9">
    <location>
        <position position="369"/>
    </location>
    <ligand>
        <name>substrate</name>
    </ligand>
</feature>
<dbReference type="GO" id="GO:0008710">
    <property type="term" value="F:8-amino-7-oxononanoate synthase activity"/>
    <property type="evidence" value="ECO:0007669"/>
    <property type="project" value="UniProtKB-EC"/>
</dbReference>
<dbReference type="Gene3D" id="3.90.1150.10">
    <property type="entry name" value="Aspartate Aminotransferase, domain 1"/>
    <property type="match status" value="1"/>
</dbReference>
<comment type="caution">
    <text evidence="11">The sequence shown here is derived from an EMBL/GenBank/DDBJ whole genome shotgun (WGS) entry which is preliminary data.</text>
</comment>
<dbReference type="NCBIfam" id="TIGR00858">
    <property type="entry name" value="bioF"/>
    <property type="match status" value="1"/>
</dbReference>
<dbReference type="PANTHER" id="PTHR13693:SF100">
    <property type="entry name" value="8-AMINO-7-OXONONANOATE SYNTHASE"/>
    <property type="match status" value="1"/>
</dbReference>
<feature type="binding site" evidence="9">
    <location>
        <position position="146"/>
    </location>
    <ligand>
        <name>substrate</name>
    </ligand>
</feature>
<dbReference type="InterPro" id="IPR050087">
    <property type="entry name" value="AON_synthase_class-II"/>
</dbReference>
<name>A0ABV2ADA8_9GAMM</name>
<comment type="similarity">
    <text evidence="3 9">Belongs to the class-II pyridoxal-phosphate-dependent aminotransferase family. BioF subfamily.</text>
</comment>
<evidence type="ECO:0000256" key="1">
    <source>
        <dbReference type="ARBA" id="ARBA00001933"/>
    </source>
</evidence>
<comment type="caution">
    <text evidence="9">Lacks conserved residue(s) required for the propagation of feature annotation.</text>
</comment>
<dbReference type="InterPro" id="IPR022834">
    <property type="entry name" value="AONS_Proteobacteria"/>
</dbReference>
<feature type="binding site" evidence="9">
    <location>
        <position position="224"/>
    </location>
    <ligand>
        <name>pyridoxal 5'-phosphate</name>
        <dbReference type="ChEBI" id="CHEBI:597326"/>
    </ligand>
</feature>
<feature type="binding site" evidence="9">
    <location>
        <position position="196"/>
    </location>
    <ligand>
        <name>pyridoxal 5'-phosphate</name>
        <dbReference type="ChEBI" id="CHEBI:597326"/>
    </ligand>
</feature>
<evidence type="ECO:0000256" key="4">
    <source>
        <dbReference type="ARBA" id="ARBA00011738"/>
    </source>
</evidence>
<feature type="binding site" evidence="9">
    <location>
        <position position="34"/>
    </location>
    <ligand>
        <name>substrate</name>
    </ligand>
</feature>
<accession>A0ABV2ADA8</accession>
<comment type="pathway">
    <text evidence="2 9">Cofactor biosynthesis; biotin biosynthesis.</text>
</comment>
<organism evidence="11 12">
    <name type="scientific">Sinimarinibacterium thermocellulolyticum</name>
    <dbReference type="NCBI Taxonomy" id="3170016"/>
    <lineage>
        <taxon>Bacteria</taxon>
        <taxon>Pseudomonadati</taxon>
        <taxon>Pseudomonadota</taxon>
        <taxon>Gammaproteobacteria</taxon>
        <taxon>Nevskiales</taxon>
        <taxon>Nevskiaceae</taxon>
        <taxon>Sinimarinibacterium</taxon>
    </lineage>
</organism>
<keyword evidence="5 9" id="KW-0808">Transferase</keyword>
<evidence type="ECO:0000256" key="2">
    <source>
        <dbReference type="ARBA" id="ARBA00004746"/>
    </source>
</evidence>
<feature type="domain" description="Aminotransferase class I/classII large" evidence="10">
    <location>
        <begin position="53"/>
        <end position="397"/>
    </location>
</feature>
<dbReference type="PANTHER" id="PTHR13693">
    <property type="entry name" value="CLASS II AMINOTRANSFERASE/8-AMINO-7-OXONONANOATE SYNTHASE"/>
    <property type="match status" value="1"/>
</dbReference>
<dbReference type="InterPro" id="IPR015422">
    <property type="entry name" value="PyrdxlP-dep_Trfase_small"/>
</dbReference>
<evidence type="ECO:0000256" key="8">
    <source>
        <dbReference type="ARBA" id="ARBA00047715"/>
    </source>
</evidence>
<protein>
    <recommendedName>
        <fullName evidence="9">8-amino-7-oxononanoate synthase</fullName>
        <shortName evidence="9">AONS</shortName>
        <ecNumber evidence="9">2.3.1.47</ecNumber>
    </recommendedName>
    <alternativeName>
        <fullName evidence="9">7-keto-8-amino-pelargonic acid synthase</fullName>
        <shortName evidence="9">7-KAP synthase</shortName>
        <shortName evidence="9">KAPA synthase</shortName>
    </alternativeName>
    <alternativeName>
        <fullName evidence="9">8-amino-7-ketopelargonate synthase</fullName>
    </alternativeName>
</protein>
<comment type="catalytic activity">
    <reaction evidence="8 9">
        <text>6-carboxyhexanoyl-[ACP] + L-alanine + H(+) = (8S)-8-amino-7-oxononanoate + holo-[ACP] + CO2</text>
        <dbReference type="Rhea" id="RHEA:42288"/>
        <dbReference type="Rhea" id="RHEA-COMP:9685"/>
        <dbReference type="Rhea" id="RHEA-COMP:9955"/>
        <dbReference type="ChEBI" id="CHEBI:15378"/>
        <dbReference type="ChEBI" id="CHEBI:16526"/>
        <dbReference type="ChEBI" id="CHEBI:57972"/>
        <dbReference type="ChEBI" id="CHEBI:64479"/>
        <dbReference type="ChEBI" id="CHEBI:78846"/>
        <dbReference type="ChEBI" id="CHEBI:149468"/>
        <dbReference type="EC" id="2.3.1.47"/>
    </reaction>
</comment>
<keyword evidence="11" id="KW-0012">Acyltransferase</keyword>
<dbReference type="EMBL" id="JBEPIJ010000016">
    <property type="protein sequence ID" value="MES0874876.1"/>
    <property type="molecule type" value="Genomic_DNA"/>
</dbReference>
<evidence type="ECO:0000256" key="3">
    <source>
        <dbReference type="ARBA" id="ARBA00010008"/>
    </source>
</evidence>
<dbReference type="EC" id="2.3.1.47" evidence="9"/>
<gene>
    <name evidence="9 11" type="primary">bioF</name>
    <name evidence="11" type="ORF">ABSH63_12800</name>
</gene>
<dbReference type="InterPro" id="IPR015421">
    <property type="entry name" value="PyrdxlP-dep_Trfase_major"/>
</dbReference>
<dbReference type="InterPro" id="IPR004839">
    <property type="entry name" value="Aminotransferase_I/II_large"/>
</dbReference>
<dbReference type="InterPro" id="IPR015424">
    <property type="entry name" value="PyrdxlP-dep_Trfase"/>
</dbReference>